<evidence type="ECO:0000256" key="5">
    <source>
        <dbReference type="ARBA" id="ARBA00070964"/>
    </source>
</evidence>
<dbReference type="CDD" id="cd06135">
    <property type="entry name" value="Orn"/>
    <property type="match status" value="1"/>
</dbReference>
<evidence type="ECO:0000256" key="6">
    <source>
        <dbReference type="HAMAP-Rule" id="MF_00045"/>
    </source>
</evidence>
<dbReference type="PANTHER" id="PTHR11046">
    <property type="entry name" value="OLIGORIBONUCLEASE, MITOCHONDRIAL"/>
    <property type="match status" value="1"/>
</dbReference>
<keyword evidence="3 6" id="KW-0378">Hydrolase</keyword>
<evidence type="ECO:0000256" key="3">
    <source>
        <dbReference type="ARBA" id="ARBA00022801"/>
    </source>
</evidence>
<dbReference type="GO" id="GO:0005737">
    <property type="term" value="C:cytoplasm"/>
    <property type="evidence" value="ECO:0007669"/>
    <property type="project" value="UniProtKB-SubCell"/>
</dbReference>
<dbReference type="InterPro" id="IPR012337">
    <property type="entry name" value="RNaseH-like_sf"/>
</dbReference>
<dbReference type="HAMAP" id="MF_00045">
    <property type="entry name" value="Oligoribonuclease"/>
    <property type="match status" value="1"/>
</dbReference>
<dbReference type="Proteomes" id="UP000256780">
    <property type="component" value="Chromosome CBM2587_a"/>
</dbReference>
<organism evidence="9 10">
    <name type="scientific">Cupriavidus taiwanensis</name>
    <dbReference type="NCBI Taxonomy" id="164546"/>
    <lineage>
        <taxon>Bacteria</taxon>
        <taxon>Pseudomonadati</taxon>
        <taxon>Pseudomonadota</taxon>
        <taxon>Betaproteobacteria</taxon>
        <taxon>Burkholderiales</taxon>
        <taxon>Burkholderiaceae</taxon>
        <taxon>Cupriavidus</taxon>
    </lineage>
</organism>
<dbReference type="InterPro" id="IPR036397">
    <property type="entry name" value="RNaseH_sf"/>
</dbReference>
<dbReference type="InterPro" id="IPR022894">
    <property type="entry name" value="Oligoribonuclease"/>
</dbReference>
<sequence length="228" mass="24962">MTSQAAAKSVKSENNLIWLDMEMTGLQPDTDRIIEVAVVITDSELNILAEGPVLVIHQSDAVLDGMDNWNKGTHGRSGLIDKVKASTLTEAQAEAELLAFLKRWVPAGKSPMCGNSICQDRRFMARYMPKLEAFFHYRNLDVSTLKELCKRWEPAVHKGFVKRQLHTALADILESIEELRYYRTHFIRHAAPGAAPAAEAPAADTPAADTPAADTPAADTPAADTPAQ</sequence>
<feature type="domain" description="Exonuclease" evidence="8">
    <location>
        <begin position="15"/>
        <end position="188"/>
    </location>
</feature>
<comment type="function">
    <text evidence="6">3'-to-5' exoribonuclease specific for small oligoribonucleotides.</text>
</comment>
<keyword evidence="6" id="KW-0963">Cytoplasm</keyword>
<dbReference type="GO" id="GO:0003676">
    <property type="term" value="F:nucleic acid binding"/>
    <property type="evidence" value="ECO:0007669"/>
    <property type="project" value="InterPro"/>
</dbReference>
<comment type="caution">
    <text evidence="9">The sequence shown here is derived from an EMBL/GenBank/DDBJ whole genome shotgun (WGS) entry which is preliminary data.</text>
</comment>
<proteinExistence type="inferred from homology"/>
<accession>A0A976A015</accession>
<reference evidence="9 10" key="1">
    <citation type="submission" date="2018-01" db="EMBL/GenBank/DDBJ databases">
        <authorList>
            <person name="Clerissi C."/>
        </authorList>
    </citation>
    <scope>NUCLEOTIDE SEQUENCE [LARGE SCALE GENOMIC DNA]</scope>
    <source>
        <strain evidence="9">Cupriavidus sp. LMG 19464</strain>
    </source>
</reference>
<evidence type="ECO:0000256" key="1">
    <source>
        <dbReference type="ARBA" id="ARBA00009921"/>
    </source>
</evidence>
<comment type="similarity">
    <text evidence="1 6">Belongs to the oligoribonuclease family.</text>
</comment>
<feature type="active site" evidence="6">
    <location>
        <position position="137"/>
    </location>
</feature>
<dbReference type="SUPFAM" id="SSF53098">
    <property type="entry name" value="Ribonuclease H-like"/>
    <property type="match status" value="1"/>
</dbReference>
<keyword evidence="4 6" id="KW-0269">Exonuclease</keyword>
<dbReference type="EC" id="3.1.-.-" evidence="6"/>
<feature type="region of interest" description="Disordered" evidence="7">
    <location>
        <begin position="194"/>
        <end position="228"/>
    </location>
</feature>
<evidence type="ECO:0000256" key="7">
    <source>
        <dbReference type="SAM" id="MobiDB-lite"/>
    </source>
</evidence>
<dbReference type="Pfam" id="PF00929">
    <property type="entry name" value="RNase_T"/>
    <property type="match status" value="1"/>
</dbReference>
<dbReference type="OrthoDB" id="9801329at2"/>
<dbReference type="NCBIfam" id="NF003765">
    <property type="entry name" value="PRK05359.1"/>
    <property type="match status" value="1"/>
</dbReference>
<name>A0A976A015_9BURK</name>
<dbReference type="RefSeq" id="WP_116357009.1">
    <property type="nucleotide sequence ID" value="NZ_LT976853.1"/>
</dbReference>
<dbReference type="Gene3D" id="3.30.420.10">
    <property type="entry name" value="Ribonuclease H-like superfamily/Ribonuclease H"/>
    <property type="match status" value="1"/>
</dbReference>
<evidence type="ECO:0000313" key="10">
    <source>
        <dbReference type="Proteomes" id="UP000256780"/>
    </source>
</evidence>
<comment type="subcellular location">
    <subcellularLocation>
        <location evidence="6">Cytoplasm</location>
    </subcellularLocation>
</comment>
<dbReference type="AlphaFoldDB" id="A0A976A015"/>
<evidence type="ECO:0000313" key="9">
    <source>
        <dbReference type="EMBL" id="SOY48004.1"/>
    </source>
</evidence>
<gene>
    <name evidence="6 9" type="primary">orn</name>
    <name evidence="9" type="ORF">CBM2587_A170070</name>
</gene>
<dbReference type="SMART" id="SM00479">
    <property type="entry name" value="EXOIII"/>
    <property type="match status" value="1"/>
</dbReference>
<keyword evidence="2 6" id="KW-0540">Nuclease</keyword>
<dbReference type="InterPro" id="IPR013520">
    <property type="entry name" value="Ribonucl_H"/>
</dbReference>
<evidence type="ECO:0000256" key="4">
    <source>
        <dbReference type="ARBA" id="ARBA00022839"/>
    </source>
</evidence>
<evidence type="ECO:0000259" key="8">
    <source>
        <dbReference type="SMART" id="SM00479"/>
    </source>
</evidence>
<evidence type="ECO:0000256" key="2">
    <source>
        <dbReference type="ARBA" id="ARBA00022722"/>
    </source>
</evidence>
<dbReference type="PANTHER" id="PTHR11046:SF0">
    <property type="entry name" value="OLIGORIBONUCLEASE, MITOCHONDRIAL"/>
    <property type="match status" value="1"/>
</dbReference>
<dbReference type="FunFam" id="3.30.420.10:FF:000003">
    <property type="entry name" value="Oligoribonuclease"/>
    <property type="match status" value="1"/>
</dbReference>
<protein>
    <recommendedName>
        <fullName evidence="5 6">Oligoribonuclease</fullName>
        <ecNumber evidence="6">3.1.-.-</ecNumber>
    </recommendedName>
</protein>
<dbReference type="EMBL" id="OFSQ01000009">
    <property type="protein sequence ID" value="SOY48004.1"/>
    <property type="molecule type" value="Genomic_DNA"/>
</dbReference>
<dbReference type="GO" id="GO:0000175">
    <property type="term" value="F:3'-5'-RNA exonuclease activity"/>
    <property type="evidence" value="ECO:0007669"/>
    <property type="project" value="InterPro"/>
</dbReference>
<dbReference type="GO" id="GO:0006259">
    <property type="term" value="P:DNA metabolic process"/>
    <property type="evidence" value="ECO:0007669"/>
    <property type="project" value="UniProtKB-ARBA"/>
</dbReference>